<sequence>MNPTPPPTTTLVLLALPTELIAHVASFLPKEDILNLRLTCQRCQQIAQRAFADAFFSTVATDFYKPSLQRLERISQDDLLRPHVRTVLFAGFPHVRCPHGGRHLPGTGYYWRRIRRPSRSSPPPLNPDPNVNPVIGTLQTALAAFPNLDTLTIDPDLAPAQEPHIPTATGLCVLDVMHLALLCSARLPLRRFRILRGEISHLRAHALVPRGALAPAWGAHLVELAVVTVPVPTPAEEAEHFALVAGMIRQARALRKLVVVDAHSEFYEFLLARLLDENEGAAPPPLEVLEMRYLGAVRADVLAQFVCLFRRSLRHLYLMSAAVVAGPEWKGMLARWASELGRLRSFQVRELKWAGSDGVPDEGTVEFASRAVNMGTERVTGFRFACARGRKGERDTQRVLGKLAEVAMVEVKQRPNWEQPRGWTPLERFKMGGKLEGTYSLVFESPDPEIS</sequence>
<keyword evidence="1" id="KW-0732">Signal</keyword>
<dbReference type="InterPro" id="IPR036047">
    <property type="entry name" value="F-box-like_dom_sf"/>
</dbReference>
<evidence type="ECO:0000313" key="3">
    <source>
        <dbReference type="EMBL" id="KAG7287210.1"/>
    </source>
</evidence>
<feature type="domain" description="F-box" evidence="2">
    <location>
        <begin position="10"/>
        <end position="59"/>
    </location>
</feature>
<protein>
    <recommendedName>
        <fullName evidence="2">F-box domain-containing protein</fullName>
    </recommendedName>
</protein>
<comment type="caution">
    <text evidence="3">The sequence shown here is derived from an EMBL/GenBank/DDBJ whole genome shotgun (WGS) entry which is preliminary data.</text>
</comment>
<dbReference type="Proteomes" id="UP001197093">
    <property type="component" value="Unassembled WGS sequence"/>
</dbReference>
<feature type="signal peptide" evidence="1">
    <location>
        <begin position="1"/>
        <end position="22"/>
    </location>
</feature>
<gene>
    <name evidence="3" type="ORF">NEMBOFW57_006716</name>
</gene>
<evidence type="ECO:0000259" key="2">
    <source>
        <dbReference type="PROSITE" id="PS50181"/>
    </source>
</evidence>
<accession>A0AAD4EU41</accession>
<dbReference type="AlphaFoldDB" id="A0AAD4EU41"/>
<dbReference type="PROSITE" id="PS50181">
    <property type="entry name" value="FBOX"/>
    <property type="match status" value="1"/>
</dbReference>
<evidence type="ECO:0000313" key="4">
    <source>
        <dbReference type="Proteomes" id="UP001197093"/>
    </source>
</evidence>
<keyword evidence="4" id="KW-1185">Reference proteome</keyword>
<dbReference type="SUPFAM" id="SSF81383">
    <property type="entry name" value="F-box domain"/>
    <property type="match status" value="1"/>
</dbReference>
<dbReference type="InterPro" id="IPR001810">
    <property type="entry name" value="F-box_dom"/>
</dbReference>
<organism evidence="3 4">
    <name type="scientific">Staphylotrichum longicolle</name>
    <dbReference type="NCBI Taxonomy" id="669026"/>
    <lineage>
        <taxon>Eukaryota</taxon>
        <taxon>Fungi</taxon>
        <taxon>Dikarya</taxon>
        <taxon>Ascomycota</taxon>
        <taxon>Pezizomycotina</taxon>
        <taxon>Sordariomycetes</taxon>
        <taxon>Sordariomycetidae</taxon>
        <taxon>Sordariales</taxon>
        <taxon>Chaetomiaceae</taxon>
        <taxon>Staphylotrichum</taxon>
    </lineage>
</organism>
<name>A0AAD4EU41_9PEZI</name>
<evidence type="ECO:0000256" key="1">
    <source>
        <dbReference type="SAM" id="SignalP"/>
    </source>
</evidence>
<dbReference type="EMBL" id="JAHCVI010000003">
    <property type="protein sequence ID" value="KAG7287210.1"/>
    <property type="molecule type" value="Genomic_DNA"/>
</dbReference>
<proteinExistence type="predicted"/>
<reference evidence="3" key="1">
    <citation type="submission" date="2023-02" db="EMBL/GenBank/DDBJ databases">
        <authorList>
            <person name="Palmer J.M."/>
        </authorList>
    </citation>
    <scope>NUCLEOTIDE SEQUENCE</scope>
    <source>
        <strain evidence="3">FW57</strain>
    </source>
</reference>
<feature type="chain" id="PRO_5042028958" description="F-box domain-containing protein" evidence="1">
    <location>
        <begin position="23"/>
        <end position="451"/>
    </location>
</feature>
<dbReference type="Pfam" id="PF12937">
    <property type="entry name" value="F-box-like"/>
    <property type="match status" value="1"/>
</dbReference>